<dbReference type="Pfam" id="PF01590">
    <property type="entry name" value="GAF"/>
    <property type="match status" value="1"/>
</dbReference>
<dbReference type="PROSITE" id="PS00688">
    <property type="entry name" value="SIGMA54_INTERACT_3"/>
    <property type="match status" value="1"/>
</dbReference>
<dbReference type="InterPro" id="IPR002078">
    <property type="entry name" value="Sigma_54_int"/>
</dbReference>
<dbReference type="GO" id="GO:0006355">
    <property type="term" value="P:regulation of DNA-templated transcription"/>
    <property type="evidence" value="ECO:0007669"/>
    <property type="project" value="InterPro"/>
</dbReference>
<dbReference type="Gene3D" id="3.30.450.40">
    <property type="match status" value="1"/>
</dbReference>
<dbReference type="Pfam" id="PF25601">
    <property type="entry name" value="AAA_lid_14"/>
    <property type="match status" value="1"/>
</dbReference>
<dbReference type="EMBL" id="CP003915">
    <property type="protein sequence ID" value="AHG62739.1"/>
    <property type="molecule type" value="Genomic_DNA"/>
</dbReference>
<dbReference type="KEGG" id="amim:MIM_c06380"/>
<keyword evidence="8" id="KW-1185">Reference proteome</keyword>
<dbReference type="AlphaFoldDB" id="W0P7C4"/>
<dbReference type="PRINTS" id="PR01590">
    <property type="entry name" value="HTHFIS"/>
</dbReference>
<dbReference type="Gene3D" id="3.40.50.300">
    <property type="entry name" value="P-loop containing nucleotide triphosphate hydrolases"/>
    <property type="match status" value="1"/>
</dbReference>
<organism evidence="7 8">
    <name type="scientific">Advenella mimigardefordensis (strain DSM 17166 / LMG 22922 / DPN7)</name>
    <dbReference type="NCBI Taxonomy" id="1247726"/>
    <lineage>
        <taxon>Bacteria</taxon>
        <taxon>Pseudomonadati</taxon>
        <taxon>Pseudomonadota</taxon>
        <taxon>Betaproteobacteria</taxon>
        <taxon>Burkholderiales</taxon>
        <taxon>Alcaligenaceae</taxon>
    </lineage>
</organism>
<accession>W0P7C4</accession>
<evidence type="ECO:0000256" key="4">
    <source>
        <dbReference type="ARBA" id="ARBA00023125"/>
    </source>
</evidence>
<dbReference type="InterPro" id="IPR009057">
    <property type="entry name" value="Homeodomain-like_sf"/>
</dbReference>
<keyword evidence="5" id="KW-0804">Transcription</keyword>
<dbReference type="FunFam" id="3.40.50.300:FF:000006">
    <property type="entry name" value="DNA-binding transcriptional regulator NtrC"/>
    <property type="match status" value="1"/>
</dbReference>
<gene>
    <name evidence="7" type="ORF">MIM_c06380</name>
</gene>
<dbReference type="PANTHER" id="PTHR32071">
    <property type="entry name" value="TRANSCRIPTIONAL REGULATORY PROTEIN"/>
    <property type="match status" value="1"/>
</dbReference>
<evidence type="ECO:0000313" key="8">
    <source>
        <dbReference type="Proteomes" id="UP000019095"/>
    </source>
</evidence>
<dbReference type="InterPro" id="IPR025943">
    <property type="entry name" value="Sigma_54_int_dom_ATP-bd_2"/>
</dbReference>
<dbReference type="Gene3D" id="1.10.10.60">
    <property type="entry name" value="Homeodomain-like"/>
    <property type="match status" value="1"/>
</dbReference>
<evidence type="ECO:0000256" key="1">
    <source>
        <dbReference type="ARBA" id="ARBA00022741"/>
    </source>
</evidence>
<dbReference type="InterPro" id="IPR003593">
    <property type="entry name" value="AAA+_ATPase"/>
</dbReference>
<evidence type="ECO:0000256" key="5">
    <source>
        <dbReference type="ARBA" id="ARBA00023163"/>
    </source>
</evidence>
<dbReference type="InterPro" id="IPR025944">
    <property type="entry name" value="Sigma_54_int_dom_CS"/>
</dbReference>
<keyword evidence="1" id="KW-0547">Nucleotide-binding</keyword>
<dbReference type="Pfam" id="PF00158">
    <property type="entry name" value="Sigma54_activat"/>
    <property type="match status" value="1"/>
</dbReference>
<dbReference type="InterPro" id="IPR027417">
    <property type="entry name" value="P-loop_NTPase"/>
</dbReference>
<keyword evidence="2" id="KW-0067">ATP-binding</keyword>
<dbReference type="Proteomes" id="UP000019095">
    <property type="component" value="Chromosome"/>
</dbReference>
<dbReference type="OrthoDB" id="9761705at2"/>
<evidence type="ECO:0000256" key="3">
    <source>
        <dbReference type="ARBA" id="ARBA00023015"/>
    </source>
</evidence>
<reference evidence="7 8" key="1">
    <citation type="journal article" date="2014" name="Microbiology">
        <title>Unravelling the complete genome sequence of Advenella mimigardefordensis strain DPN7T and novel insights in the catabolism of the xenobiotic polythioester precursor 3,3'-dithiodipropionate.</title>
        <authorList>
            <person name="Wubbeler J.H."/>
            <person name="Hiessl S."/>
            <person name="Schuldes J."/>
            <person name="Thurmer A."/>
            <person name="Daniel R."/>
            <person name="Steinbuchel A."/>
        </authorList>
    </citation>
    <scope>NUCLEOTIDE SEQUENCE [LARGE SCALE GENOMIC DNA]</scope>
    <source>
        <strain evidence="8">DSM 17166 / LMG 22922 / DPN7</strain>
    </source>
</reference>
<sequence>MINIERAQRLSDPHKNDLVMSAWERLVHGNPCESNVLRPLVTDSWQRCLHAHIDPFQPNLAPALEDTSFRDLQNRHAALLSICRPVMQMARDDLDNTGAIMMITDPQGVILSIEGDSRTRTDAENVSLMSGHNWNELASGTNAIGTALVTGSPVQIHAAEHFCHPVKDWTCTATVIRDPLNGNILGAVNISGRQKTYTPNTLAFIATTASRIENLRANSELRFRCQLLEHSMDKLACSQDGIIIVNRHGTPITMNRHARAALHAWAIHLKCNALASIPSLNLADDIADTSLPDWINPEWLETVTIQGTRVGTILTIPRAKPQQTVCLSKQPELAIQQRRTTRSPAFSRIIGHAPPLLTAIDQAQQLAAVNVPVLVLGETGVGKENIVRAMHQFAQDSRLSDATTGAGAQAPRPFVALNCGALSADLLASELFGYADGAFTGARKGGMTGKVEAAHGGTLFLDEIGEMPLALQPHLLRVLEEGEIYRIGETSPRQIQFKLIAATHRNLQHEVAQGRFREDLYYRLSVTTIRLPSLREMAEDIPLLATHLLQRFAEQYHAGVKSISDEAMAWLCQYRWPGNIRELRNTIESMYLTSTTAQLHISDLPAHLLAESISGSDPASQSSPILSGGLQVAESQVIQQALRACRGNLTLSAQQLGVAKSTLYAKLNKFGLIGQLHKIRQERQAS</sequence>
<dbReference type="HOGENOM" id="CLU_000445_8_12_4"/>
<dbReference type="SUPFAM" id="SSF52540">
    <property type="entry name" value="P-loop containing nucleoside triphosphate hydrolases"/>
    <property type="match status" value="1"/>
</dbReference>
<dbReference type="SMART" id="SM00382">
    <property type="entry name" value="AAA"/>
    <property type="match status" value="1"/>
</dbReference>
<dbReference type="InterPro" id="IPR002197">
    <property type="entry name" value="HTH_Fis"/>
</dbReference>
<keyword evidence="3" id="KW-0805">Transcription regulation</keyword>
<evidence type="ECO:0000259" key="6">
    <source>
        <dbReference type="PROSITE" id="PS50045"/>
    </source>
</evidence>
<dbReference type="InterPro" id="IPR025662">
    <property type="entry name" value="Sigma_54_int_dom_ATP-bd_1"/>
</dbReference>
<dbReference type="CDD" id="cd00009">
    <property type="entry name" value="AAA"/>
    <property type="match status" value="1"/>
</dbReference>
<name>W0P7C4_ADVMD</name>
<dbReference type="Pfam" id="PF02954">
    <property type="entry name" value="HTH_8"/>
    <property type="match status" value="1"/>
</dbReference>
<dbReference type="GO" id="GO:0005524">
    <property type="term" value="F:ATP binding"/>
    <property type="evidence" value="ECO:0007669"/>
    <property type="project" value="UniProtKB-KW"/>
</dbReference>
<dbReference type="PROSITE" id="PS00676">
    <property type="entry name" value="SIGMA54_INTERACT_2"/>
    <property type="match status" value="1"/>
</dbReference>
<dbReference type="InterPro" id="IPR058031">
    <property type="entry name" value="AAA_lid_NorR"/>
</dbReference>
<dbReference type="PROSITE" id="PS00675">
    <property type="entry name" value="SIGMA54_INTERACT_1"/>
    <property type="match status" value="1"/>
</dbReference>
<feature type="domain" description="Sigma-54 factor interaction" evidence="6">
    <location>
        <begin position="349"/>
        <end position="592"/>
    </location>
</feature>
<dbReference type="GO" id="GO:0043565">
    <property type="term" value="F:sequence-specific DNA binding"/>
    <property type="evidence" value="ECO:0007669"/>
    <property type="project" value="InterPro"/>
</dbReference>
<dbReference type="InterPro" id="IPR029016">
    <property type="entry name" value="GAF-like_dom_sf"/>
</dbReference>
<evidence type="ECO:0000256" key="2">
    <source>
        <dbReference type="ARBA" id="ARBA00022840"/>
    </source>
</evidence>
<dbReference type="RefSeq" id="WP_025371343.1">
    <property type="nucleotide sequence ID" value="NZ_CP003915.1"/>
</dbReference>
<proteinExistence type="predicted"/>
<dbReference type="InterPro" id="IPR003018">
    <property type="entry name" value="GAF"/>
</dbReference>
<evidence type="ECO:0000313" key="7">
    <source>
        <dbReference type="EMBL" id="AHG62739.1"/>
    </source>
</evidence>
<dbReference type="Gene3D" id="1.10.8.60">
    <property type="match status" value="1"/>
</dbReference>
<dbReference type="PATRIC" id="fig|1247726.3.peg.693"/>
<protein>
    <submittedName>
        <fullName evidence="7">Transcriptional regulator, sigma-54 dependent</fullName>
    </submittedName>
</protein>
<dbReference type="STRING" id="1247726.MIM_c06380"/>
<dbReference type="PROSITE" id="PS50045">
    <property type="entry name" value="SIGMA54_INTERACT_4"/>
    <property type="match status" value="1"/>
</dbReference>
<dbReference type="eggNOG" id="COG3284">
    <property type="taxonomic scope" value="Bacteria"/>
</dbReference>
<keyword evidence="4" id="KW-0238">DNA-binding</keyword>
<dbReference type="SUPFAM" id="SSF46689">
    <property type="entry name" value="Homeodomain-like"/>
    <property type="match status" value="1"/>
</dbReference>